<proteinExistence type="predicted"/>
<dbReference type="Proteomes" id="UP000272924">
    <property type="component" value="Chromosome"/>
</dbReference>
<dbReference type="AlphaFoldDB" id="A0A3S9MTY2"/>
<dbReference type="KEGG" id="spei:EHW89_09335"/>
<evidence type="ECO:0000313" key="2">
    <source>
        <dbReference type="Proteomes" id="UP000272924"/>
    </source>
</evidence>
<organism evidence="1 2">
    <name type="scientific">Streptococcus periodonticum</name>
    <dbReference type="NCBI Taxonomy" id="2490633"/>
    <lineage>
        <taxon>Bacteria</taxon>
        <taxon>Bacillati</taxon>
        <taxon>Bacillota</taxon>
        <taxon>Bacilli</taxon>
        <taxon>Lactobacillales</taxon>
        <taxon>Streptococcaceae</taxon>
        <taxon>Streptococcus</taxon>
    </lineage>
</organism>
<evidence type="ECO:0000313" key="1">
    <source>
        <dbReference type="EMBL" id="AZQ42623.1"/>
    </source>
</evidence>
<reference evidence="2" key="1">
    <citation type="submission" date="2018-12" db="EMBL/GenBank/DDBJ databases">
        <title>Genome sequencing of Streptococcus sp. KCOM 2412 (= ChDC F135).</title>
        <authorList>
            <person name="Kook J.-K."/>
            <person name="Park S.-N."/>
            <person name="Lim Y.K."/>
        </authorList>
    </citation>
    <scope>NUCLEOTIDE SEQUENCE [LARGE SCALE GENOMIC DNA]</scope>
    <source>
        <strain evidence="2">KCOM 2412</strain>
    </source>
</reference>
<name>A0A3S9MTY2_9STRE</name>
<sequence>MKKLFAKKEVVKKEVVEFKELNDEQLDKIIGGDRRDPRGMIGIGKKLFG</sequence>
<dbReference type="RefSeq" id="WP_106388355.1">
    <property type="nucleotide sequence ID" value="NZ_CP034543.1"/>
</dbReference>
<protein>
    <submittedName>
        <fullName evidence="1">ComC/BlpC family peptide pheromone/bacteriocin</fullName>
    </submittedName>
</protein>
<dbReference type="NCBIfam" id="TIGR01847">
    <property type="entry name" value="bacteriocin_sig"/>
    <property type="match status" value="1"/>
</dbReference>
<gene>
    <name evidence="1" type="ORF">EHW89_09335</name>
</gene>
<accession>A0A3S9MTY2</accession>
<dbReference type="EMBL" id="CP034543">
    <property type="protein sequence ID" value="AZQ42623.1"/>
    <property type="molecule type" value="Genomic_DNA"/>
</dbReference>
<keyword evidence="2" id="KW-1185">Reference proteome</keyword>
<dbReference type="InterPro" id="IPR010133">
    <property type="entry name" value="Bacteriocin_signal_seq"/>
</dbReference>